<evidence type="ECO:0000256" key="2">
    <source>
        <dbReference type="ARBA" id="ARBA00007362"/>
    </source>
</evidence>
<sequence>MRFPIWLLAILPPLFWAGNMVLARALHAEIPPLALAFWRWLLALLVLLPFAAAPLRAQWRLALPHWPILTLLALLSISGYNTFVYLGLQDTTATNGALLTSTMPVLILGFSFLLLRQGVTARQGLGILLSLLGVLVIVTQGEPSRFADLAFNRGDLWILVGALSWALYSVCLRWRPSGLDPLALLAILIAIGLVPLLPLYLWDLAQGHRFALNPVNLSAIGYVAVFPSVVAYMVWNLAVARMGPNRTGQFIHLIPVFGALLAMLLLGERLALFHGVGVVLIVLGIWFVTFYRADAR</sequence>
<keyword evidence="3 6" id="KW-0812">Transmembrane</keyword>
<dbReference type="Proteomes" id="UP001597337">
    <property type="component" value="Unassembled WGS sequence"/>
</dbReference>
<feature type="transmembrane region" description="Helical" evidence="6">
    <location>
        <begin position="181"/>
        <end position="200"/>
    </location>
</feature>
<gene>
    <name evidence="8" type="ORF">ACFSJC_19570</name>
</gene>
<name>A0ABW4YEE6_9GAMM</name>
<dbReference type="PANTHER" id="PTHR32322:SF2">
    <property type="entry name" value="EAMA DOMAIN-CONTAINING PROTEIN"/>
    <property type="match status" value="1"/>
</dbReference>
<keyword evidence="9" id="KW-1185">Reference proteome</keyword>
<protein>
    <submittedName>
        <fullName evidence="8">DMT family transporter</fullName>
    </submittedName>
</protein>
<organism evidence="8 9">
    <name type="scientific">Thiorhodococcus fuscus</name>
    <dbReference type="NCBI Taxonomy" id="527200"/>
    <lineage>
        <taxon>Bacteria</taxon>
        <taxon>Pseudomonadati</taxon>
        <taxon>Pseudomonadota</taxon>
        <taxon>Gammaproteobacteria</taxon>
        <taxon>Chromatiales</taxon>
        <taxon>Chromatiaceae</taxon>
        <taxon>Thiorhodococcus</taxon>
    </lineage>
</organism>
<dbReference type="InterPro" id="IPR050638">
    <property type="entry name" value="AA-Vitamin_Transporters"/>
</dbReference>
<keyword evidence="4 6" id="KW-1133">Transmembrane helix</keyword>
<evidence type="ECO:0000256" key="6">
    <source>
        <dbReference type="SAM" id="Phobius"/>
    </source>
</evidence>
<proteinExistence type="inferred from homology"/>
<dbReference type="PANTHER" id="PTHR32322">
    <property type="entry name" value="INNER MEMBRANE TRANSPORTER"/>
    <property type="match status" value="1"/>
</dbReference>
<reference evidence="9" key="1">
    <citation type="journal article" date="2019" name="Int. J. Syst. Evol. Microbiol.">
        <title>The Global Catalogue of Microorganisms (GCM) 10K type strain sequencing project: providing services to taxonomists for standard genome sequencing and annotation.</title>
        <authorList>
            <consortium name="The Broad Institute Genomics Platform"/>
            <consortium name="The Broad Institute Genome Sequencing Center for Infectious Disease"/>
            <person name="Wu L."/>
            <person name="Ma J."/>
        </authorList>
    </citation>
    <scope>NUCLEOTIDE SEQUENCE [LARGE SCALE GENOMIC DNA]</scope>
    <source>
        <strain evidence="9">KACC 12597</strain>
    </source>
</reference>
<comment type="similarity">
    <text evidence="2">Belongs to the EamA transporter family.</text>
</comment>
<evidence type="ECO:0000256" key="4">
    <source>
        <dbReference type="ARBA" id="ARBA00022989"/>
    </source>
</evidence>
<dbReference type="InterPro" id="IPR000620">
    <property type="entry name" value="EamA_dom"/>
</dbReference>
<comment type="caution">
    <text evidence="8">The sequence shown here is derived from an EMBL/GenBank/DDBJ whole genome shotgun (WGS) entry which is preliminary data.</text>
</comment>
<evidence type="ECO:0000259" key="7">
    <source>
        <dbReference type="Pfam" id="PF00892"/>
    </source>
</evidence>
<dbReference type="EMBL" id="JBHUHX010000062">
    <property type="protein sequence ID" value="MFD2114054.1"/>
    <property type="molecule type" value="Genomic_DNA"/>
</dbReference>
<feature type="transmembrane region" description="Helical" evidence="6">
    <location>
        <begin position="156"/>
        <end position="174"/>
    </location>
</feature>
<feature type="transmembrane region" description="Helical" evidence="6">
    <location>
        <begin position="38"/>
        <end position="56"/>
    </location>
</feature>
<keyword evidence="5 6" id="KW-0472">Membrane</keyword>
<feature type="transmembrane region" description="Helical" evidence="6">
    <location>
        <begin position="68"/>
        <end position="88"/>
    </location>
</feature>
<feature type="transmembrane region" description="Helical" evidence="6">
    <location>
        <begin position="272"/>
        <end position="291"/>
    </location>
</feature>
<accession>A0ABW4YEE6</accession>
<dbReference type="RefSeq" id="WP_386028936.1">
    <property type="nucleotide sequence ID" value="NZ_JBHUHX010000062.1"/>
</dbReference>
<feature type="transmembrane region" description="Helical" evidence="6">
    <location>
        <begin position="250"/>
        <end position="266"/>
    </location>
</feature>
<comment type="subcellular location">
    <subcellularLocation>
        <location evidence="1">Membrane</location>
        <topology evidence="1">Multi-pass membrane protein</topology>
    </subcellularLocation>
</comment>
<evidence type="ECO:0000256" key="3">
    <source>
        <dbReference type="ARBA" id="ARBA00022692"/>
    </source>
</evidence>
<dbReference type="InterPro" id="IPR037185">
    <property type="entry name" value="EmrE-like"/>
</dbReference>
<feature type="domain" description="EamA" evidence="7">
    <location>
        <begin position="7"/>
        <end position="139"/>
    </location>
</feature>
<evidence type="ECO:0000313" key="9">
    <source>
        <dbReference type="Proteomes" id="UP001597337"/>
    </source>
</evidence>
<dbReference type="SUPFAM" id="SSF103481">
    <property type="entry name" value="Multidrug resistance efflux transporter EmrE"/>
    <property type="match status" value="2"/>
</dbReference>
<feature type="transmembrane region" description="Helical" evidence="6">
    <location>
        <begin position="94"/>
        <end position="115"/>
    </location>
</feature>
<feature type="transmembrane region" description="Helical" evidence="6">
    <location>
        <begin position="220"/>
        <end position="238"/>
    </location>
</feature>
<evidence type="ECO:0000256" key="5">
    <source>
        <dbReference type="ARBA" id="ARBA00023136"/>
    </source>
</evidence>
<feature type="transmembrane region" description="Helical" evidence="6">
    <location>
        <begin position="124"/>
        <end position="141"/>
    </location>
</feature>
<evidence type="ECO:0000313" key="8">
    <source>
        <dbReference type="EMBL" id="MFD2114054.1"/>
    </source>
</evidence>
<dbReference type="Pfam" id="PF00892">
    <property type="entry name" value="EamA"/>
    <property type="match status" value="2"/>
</dbReference>
<evidence type="ECO:0000256" key="1">
    <source>
        <dbReference type="ARBA" id="ARBA00004141"/>
    </source>
</evidence>
<feature type="domain" description="EamA" evidence="7">
    <location>
        <begin position="153"/>
        <end position="289"/>
    </location>
</feature>